<feature type="domain" description="BAR" evidence="2">
    <location>
        <begin position="15"/>
        <end position="240"/>
    </location>
</feature>
<comment type="caution">
    <text evidence="3">The sequence shown here is derived from an EMBL/GenBank/DDBJ whole genome shotgun (WGS) entry which is preliminary data.</text>
</comment>
<sequence length="438" mass="48791">MNVNKRIGRLKQWAGERMGGEVKTNLSDDFKAMETEMGVRHEGVEHIHKAMTAYVKAISKRNEGDDKERTLPIAHLGTTMVGHGEDFDASSEYGQCLTMFGRTEERIARVQESYIAQANSSWLESLERSLAQMKDCQNTQQARKKLDSRRLAYDTSLAKMQKAKREDFRVEEELRSQKVKYEEASDDVLRRMQDIKLAEADNVMDMSAFLDAQLEYHERCREALMQLKNEWPGGTSQGQAPSRRPMRARSNTAQSHQERYEPLQEELLNATDSRPTLRASRTTSAHTTGSPARDPYAANNGYHRPTPSRTSTFEGPTQLRQEQPPAASQWIQRATSENLTGRSSSTQLGVGRGSGDPYADPEEVSSYGRSSPERSMYGRSISPATSHGSVISRQASATALNSNGSNKKAPPPPPPSRAKKPPPPPPPMKRTLLAATDA</sequence>
<proteinExistence type="predicted"/>
<organism evidence="3 4">
    <name type="scientific">Penicillium alfredii</name>
    <dbReference type="NCBI Taxonomy" id="1506179"/>
    <lineage>
        <taxon>Eukaryota</taxon>
        <taxon>Fungi</taxon>
        <taxon>Dikarya</taxon>
        <taxon>Ascomycota</taxon>
        <taxon>Pezizomycotina</taxon>
        <taxon>Eurotiomycetes</taxon>
        <taxon>Eurotiomycetidae</taxon>
        <taxon>Eurotiales</taxon>
        <taxon>Aspergillaceae</taxon>
        <taxon>Penicillium</taxon>
    </lineage>
</organism>
<dbReference type="OrthoDB" id="14167at2759"/>
<evidence type="ECO:0000313" key="3">
    <source>
        <dbReference type="EMBL" id="KAJ5104527.1"/>
    </source>
</evidence>
<dbReference type="GO" id="GO:0005737">
    <property type="term" value="C:cytoplasm"/>
    <property type="evidence" value="ECO:0007669"/>
    <property type="project" value="InterPro"/>
</dbReference>
<protein>
    <recommendedName>
        <fullName evidence="2">BAR domain-containing protein</fullName>
    </recommendedName>
</protein>
<dbReference type="Pfam" id="PF03114">
    <property type="entry name" value="BAR"/>
    <property type="match status" value="1"/>
</dbReference>
<dbReference type="SUPFAM" id="SSF103657">
    <property type="entry name" value="BAR/IMD domain-like"/>
    <property type="match status" value="1"/>
</dbReference>
<feature type="compositionally biased region" description="Pro residues" evidence="1">
    <location>
        <begin position="409"/>
        <end position="428"/>
    </location>
</feature>
<dbReference type="EMBL" id="JAPMSZ010000004">
    <property type="protein sequence ID" value="KAJ5104527.1"/>
    <property type="molecule type" value="Genomic_DNA"/>
</dbReference>
<evidence type="ECO:0000313" key="4">
    <source>
        <dbReference type="Proteomes" id="UP001141434"/>
    </source>
</evidence>
<dbReference type="PROSITE" id="PS51021">
    <property type="entry name" value="BAR"/>
    <property type="match status" value="1"/>
</dbReference>
<dbReference type="Gene3D" id="1.20.1270.60">
    <property type="entry name" value="Arfaptin homology (AH) domain/BAR domain"/>
    <property type="match status" value="1"/>
</dbReference>
<dbReference type="SMART" id="SM00721">
    <property type="entry name" value="BAR"/>
    <property type="match status" value="1"/>
</dbReference>
<dbReference type="InterPro" id="IPR027267">
    <property type="entry name" value="AH/BAR_dom_sf"/>
</dbReference>
<accession>A0A9W9FR36</accession>
<feature type="compositionally biased region" description="Polar residues" evidence="1">
    <location>
        <begin position="382"/>
        <end position="406"/>
    </location>
</feature>
<reference evidence="3" key="2">
    <citation type="journal article" date="2023" name="IMA Fungus">
        <title>Comparative genomic study of the Penicillium genus elucidates a diverse pangenome and 15 lateral gene transfer events.</title>
        <authorList>
            <person name="Petersen C."/>
            <person name="Sorensen T."/>
            <person name="Nielsen M.R."/>
            <person name="Sondergaard T.E."/>
            <person name="Sorensen J.L."/>
            <person name="Fitzpatrick D.A."/>
            <person name="Frisvad J.C."/>
            <person name="Nielsen K.L."/>
        </authorList>
    </citation>
    <scope>NUCLEOTIDE SEQUENCE</scope>
    <source>
        <strain evidence="3">IBT 34128</strain>
    </source>
</reference>
<dbReference type="RefSeq" id="XP_056513523.1">
    <property type="nucleotide sequence ID" value="XM_056652456.1"/>
</dbReference>
<feature type="region of interest" description="Disordered" evidence="1">
    <location>
        <begin position="227"/>
        <end position="438"/>
    </location>
</feature>
<feature type="compositionally biased region" description="Polar residues" evidence="1">
    <location>
        <begin position="329"/>
        <end position="348"/>
    </location>
</feature>
<feature type="compositionally biased region" description="Polar residues" evidence="1">
    <location>
        <begin position="270"/>
        <end position="290"/>
    </location>
</feature>
<evidence type="ECO:0000259" key="2">
    <source>
        <dbReference type="PROSITE" id="PS51021"/>
    </source>
</evidence>
<gene>
    <name evidence="3" type="ORF">NUU61_001874</name>
</gene>
<reference evidence="3" key="1">
    <citation type="submission" date="2022-11" db="EMBL/GenBank/DDBJ databases">
        <authorList>
            <person name="Petersen C."/>
        </authorList>
    </citation>
    <scope>NUCLEOTIDE SEQUENCE</scope>
    <source>
        <strain evidence="3">IBT 34128</strain>
    </source>
</reference>
<keyword evidence="4" id="KW-1185">Reference proteome</keyword>
<name>A0A9W9FR36_9EURO</name>
<evidence type="ECO:0000256" key="1">
    <source>
        <dbReference type="SAM" id="MobiDB-lite"/>
    </source>
</evidence>
<feature type="compositionally biased region" description="Polar residues" evidence="1">
    <location>
        <begin position="307"/>
        <end position="321"/>
    </location>
</feature>
<dbReference type="InterPro" id="IPR004148">
    <property type="entry name" value="BAR_dom"/>
</dbReference>
<dbReference type="Proteomes" id="UP001141434">
    <property type="component" value="Unassembled WGS sequence"/>
</dbReference>
<dbReference type="AlphaFoldDB" id="A0A9W9FR36"/>
<dbReference type="GeneID" id="81391624"/>